<evidence type="ECO:0000313" key="2">
    <source>
        <dbReference type="EMBL" id="TFK47985.1"/>
    </source>
</evidence>
<proteinExistence type="predicted"/>
<reference evidence="2 3" key="1">
    <citation type="journal article" date="2019" name="Nat. Ecol. Evol.">
        <title>Megaphylogeny resolves global patterns of mushroom evolution.</title>
        <authorList>
            <person name="Varga T."/>
            <person name="Krizsan K."/>
            <person name="Foldi C."/>
            <person name="Dima B."/>
            <person name="Sanchez-Garcia M."/>
            <person name="Sanchez-Ramirez S."/>
            <person name="Szollosi G.J."/>
            <person name="Szarkandi J.G."/>
            <person name="Papp V."/>
            <person name="Albert L."/>
            <person name="Andreopoulos W."/>
            <person name="Angelini C."/>
            <person name="Antonin V."/>
            <person name="Barry K.W."/>
            <person name="Bougher N.L."/>
            <person name="Buchanan P."/>
            <person name="Buyck B."/>
            <person name="Bense V."/>
            <person name="Catcheside P."/>
            <person name="Chovatia M."/>
            <person name="Cooper J."/>
            <person name="Damon W."/>
            <person name="Desjardin D."/>
            <person name="Finy P."/>
            <person name="Geml J."/>
            <person name="Haridas S."/>
            <person name="Hughes K."/>
            <person name="Justo A."/>
            <person name="Karasinski D."/>
            <person name="Kautmanova I."/>
            <person name="Kiss B."/>
            <person name="Kocsube S."/>
            <person name="Kotiranta H."/>
            <person name="LaButti K.M."/>
            <person name="Lechner B.E."/>
            <person name="Liimatainen K."/>
            <person name="Lipzen A."/>
            <person name="Lukacs Z."/>
            <person name="Mihaltcheva S."/>
            <person name="Morgado L.N."/>
            <person name="Niskanen T."/>
            <person name="Noordeloos M.E."/>
            <person name="Ohm R.A."/>
            <person name="Ortiz-Santana B."/>
            <person name="Ovrebo C."/>
            <person name="Racz N."/>
            <person name="Riley R."/>
            <person name="Savchenko A."/>
            <person name="Shiryaev A."/>
            <person name="Soop K."/>
            <person name="Spirin V."/>
            <person name="Szebenyi C."/>
            <person name="Tomsovsky M."/>
            <person name="Tulloss R.E."/>
            <person name="Uehling J."/>
            <person name="Grigoriev I.V."/>
            <person name="Vagvolgyi C."/>
            <person name="Papp T."/>
            <person name="Martin F.M."/>
            <person name="Miettinen O."/>
            <person name="Hibbett D.S."/>
            <person name="Nagy L.G."/>
        </authorList>
    </citation>
    <scope>NUCLEOTIDE SEQUENCE [LARGE SCALE GENOMIC DNA]</scope>
    <source>
        <strain evidence="2 3">OMC1185</strain>
    </source>
</reference>
<dbReference type="AlphaFoldDB" id="A0A5C3MT67"/>
<feature type="transmembrane region" description="Helical" evidence="1">
    <location>
        <begin position="73"/>
        <end position="91"/>
    </location>
</feature>
<sequence>MSTATSQTHALTGSLSTSSTVILAPHRFASISKLETPVEVPGSGGSEWSSISRRCCFTRFLHGKRRMVTKREFSHLCLALTAVAITFSDTLPQSRWLRSLLS</sequence>
<evidence type="ECO:0000256" key="1">
    <source>
        <dbReference type="SAM" id="Phobius"/>
    </source>
</evidence>
<dbReference type="Proteomes" id="UP000305948">
    <property type="component" value="Unassembled WGS sequence"/>
</dbReference>
<keyword evidence="1" id="KW-1133">Transmembrane helix</keyword>
<accession>A0A5C3MT67</accession>
<keyword evidence="3" id="KW-1185">Reference proteome</keyword>
<protein>
    <submittedName>
        <fullName evidence="2">Uncharacterized protein</fullName>
    </submittedName>
</protein>
<name>A0A5C3MT67_9AGAM</name>
<organism evidence="2 3">
    <name type="scientific">Heliocybe sulcata</name>
    <dbReference type="NCBI Taxonomy" id="5364"/>
    <lineage>
        <taxon>Eukaryota</taxon>
        <taxon>Fungi</taxon>
        <taxon>Dikarya</taxon>
        <taxon>Basidiomycota</taxon>
        <taxon>Agaricomycotina</taxon>
        <taxon>Agaricomycetes</taxon>
        <taxon>Gloeophyllales</taxon>
        <taxon>Gloeophyllaceae</taxon>
        <taxon>Heliocybe</taxon>
    </lineage>
</organism>
<keyword evidence="1" id="KW-0812">Transmembrane</keyword>
<keyword evidence="1" id="KW-0472">Membrane</keyword>
<dbReference type="EMBL" id="ML213521">
    <property type="protein sequence ID" value="TFK47985.1"/>
    <property type="molecule type" value="Genomic_DNA"/>
</dbReference>
<gene>
    <name evidence="2" type="ORF">OE88DRAFT_1664969</name>
</gene>
<evidence type="ECO:0000313" key="3">
    <source>
        <dbReference type="Proteomes" id="UP000305948"/>
    </source>
</evidence>